<organism evidence="8 9">
    <name type="scientific">Bullifex porci</name>
    <dbReference type="NCBI Taxonomy" id="2606638"/>
    <lineage>
        <taxon>Bacteria</taxon>
        <taxon>Pseudomonadati</taxon>
        <taxon>Spirochaetota</taxon>
        <taxon>Spirochaetia</taxon>
        <taxon>Spirochaetales</taxon>
        <taxon>Spirochaetaceae</taxon>
        <taxon>Bullifex</taxon>
    </lineage>
</organism>
<sequence length="575" mass="62540">MRQTKKSYSDFQLNIYKEDQMAINNIPLSLEEDVKLQGYKSKLAALRQDGVTKLADTKQLIYTTKKSKMLSQEAKEKLLSQYSKDVEAAKADAAKNKAEIDSLTKEAVAYVNDLSKKIENRVKEEENANIASYKAEYDKQCSAIKARLEERISKVNITDSKERKAEIDTIKYEAKSALFDAKSQFTTKVDRSKAAKNQAYVDHVQTNRSLRNGKTNFSENMKLKFTDYVNKFKLSKFLLDNGLYLAIIVFFIICIVLAPATGKGNLLSLPNIFTILEQSSTRMFYALGVAGLILLAGTDLSVGRMVALGSVTTGLILHPGVNIVKFFGMGPWDFTAIPMAVRVIMSLVFSILLCVAFSSFAGVFTAKLKIHPFISTLSTQLIIYGLLFFGTTGTPVGSIDSGIKDAIGGRWILGVSGGQLITFPKLIIPAVIAIIVAWFIWNKTTFGKNMYAVGGNSEAAAVSGISVFKVTLCVFIMAGVFYGCGSFLEAFRANASAGTGQGFELDAIAACVVGGISFNGGIGKIGGAVLGVIIFTSLTYCLTFLGIDTNLQFVFKGIIIIAAVALDSVKYLKKK</sequence>
<evidence type="ECO:0000256" key="2">
    <source>
        <dbReference type="ARBA" id="ARBA00022475"/>
    </source>
</evidence>
<protein>
    <submittedName>
        <fullName evidence="8">Galactoside ABC transporter permease</fullName>
    </submittedName>
</protein>
<evidence type="ECO:0000256" key="3">
    <source>
        <dbReference type="ARBA" id="ARBA00022692"/>
    </source>
</evidence>
<keyword evidence="6" id="KW-0175">Coiled coil</keyword>
<feature type="transmembrane region" description="Helical" evidence="7">
    <location>
        <begin position="461"/>
        <end position="482"/>
    </location>
</feature>
<name>A0A7X2PE42_9SPIO</name>
<keyword evidence="4 7" id="KW-1133">Transmembrane helix</keyword>
<reference evidence="8 9" key="1">
    <citation type="submission" date="2019-08" db="EMBL/GenBank/DDBJ databases">
        <title>In-depth cultivation of the pig gut microbiome towards novel bacterial diversity and tailored functional studies.</title>
        <authorList>
            <person name="Wylensek D."/>
            <person name="Hitch T.C.A."/>
            <person name="Clavel T."/>
        </authorList>
    </citation>
    <scope>NUCLEOTIDE SEQUENCE [LARGE SCALE GENOMIC DNA]</scope>
    <source>
        <strain evidence="8 9">NM-380-WT-3C1</strain>
    </source>
</reference>
<feature type="transmembrane region" description="Helical" evidence="7">
    <location>
        <begin position="420"/>
        <end position="441"/>
    </location>
</feature>
<keyword evidence="9" id="KW-1185">Reference proteome</keyword>
<dbReference type="EMBL" id="VUNN01000031">
    <property type="protein sequence ID" value="MSU07214.1"/>
    <property type="molecule type" value="Genomic_DNA"/>
</dbReference>
<dbReference type="Pfam" id="PF02653">
    <property type="entry name" value="BPD_transp_2"/>
    <property type="match status" value="1"/>
</dbReference>
<evidence type="ECO:0000313" key="9">
    <source>
        <dbReference type="Proteomes" id="UP000460549"/>
    </source>
</evidence>
<keyword evidence="5 7" id="KW-0472">Membrane</keyword>
<dbReference type="PANTHER" id="PTHR32196:SF18">
    <property type="entry name" value="GALACTOSE_METHYL GALACTOSIDE IMPORT PERMEASE PROTEIN MGLC"/>
    <property type="match status" value="1"/>
</dbReference>
<dbReference type="GO" id="GO:0005886">
    <property type="term" value="C:plasma membrane"/>
    <property type="evidence" value="ECO:0007669"/>
    <property type="project" value="UniProtKB-SubCell"/>
</dbReference>
<evidence type="ECO:0000256" key="1">
    <source>
        <dbReference type="ARBA" id="ARBA00004651"/>
    </source>
</evidence>
<feature type="transmembrane region" description="Helical" evidence="7">
    <location>
        <begin position="525"/>
        <end position="547"/>
    </location>
</feature>
<feature type="transmembrane region" description="Helical" evidence="7">
    <location>
        <begin position="283"/>
        <end position="300"/>
    </location>
</feature>
<proteinExistence type="predicted"/>
<evidence type="ECO:0000313" key="8">
    <source>
        <dbReference type="EMBL" id="MSU07214.1"/>
    </source>
</evidence>
<dbReference type="AlphaFoldDB" id="A0A7X2PE42"/>
<accession>A0A7X2PE42</accession>
<feature type="transmembrane region" description="Helical" evidence="7">
    <location>
        <begin position="381"/>
        <end position="399"/>
    </location>
</feature>
<comment type="caution">
    <text evidence="8">The sequence shown here is derived from an EMBL/GenBank/DDBJ whole genome shotgun (WGS) entry which is preliminary data.</text>
</comment>
<evidence type="ECO:0000256" key="4">
    <source>
        <dbReference type="ARBA" id="ARBA00022989"/>
    </source>
</evidence>
<gene>
    <name evidence="8" type="ORF">FYJ80_10630</name>
</gene>
<feature type="transmembrane region" description="Helical" evidence="7">
    <location>
        <begin position="242"/>
        <end position="262"/>
    </location>
</feature>
<dbReference type="CDD" id="cd06579">
    <property type="entry name" value="TM_PBP1_transp_AraH_like"/>
    <property type="match status" value="1"/>
</dbReference>
<evidence type="ECO:0000256" key="7">
    <source>
        <dbReference type="SAM" id="Phobius"/>
    </source>
</evidence>
<comment type="subcellular location">
    <subcellularLocation>
        <location evidence="1">Cell membrane</location>
        <topology evidence="1">Multi-pass membrane protein</topology>
    </subcellularLocation>
</comment>
<evidence type="ECO:0000256" key="5">
    <source>
        <dbReference type="ARBA" id="ARBA00023136"/>
    </source>
</evidence>
<dbReference type="PANTHER" id="PTHR32196">
    <property type="entry name" value="ABC TRANSPORTER PERMEASE PROTEIN YPHD-RELATED-RELATED"/>
    <property type="match status" value="1"/>
</dbReference>
<keyword evidence="2" id="KW-1003">Cell membrane</keyword>
<evidence type="ECO:0000256" key="6">
    <source>
        <dbReference type="SAM" id="Coils"/>
    </source>
</evidence>
<feature type="coiled-coil region" evidence="6">
    <location>
        <begin position="79"/>
        <end position="106"/>
    </location>
</feature>
<dbReference type="GO" id="GO:0022857">
    <property type="term" value="F:transmembrane transporter activity"/>
    <property type="evidence" value="ECO:0007669"/>
    <property type="project" value="InterPro"/>
</dbReference>
<feature type="transmembrane region" description="Helical" evidence="7">
    <location>
        <begin position="306"/>
        <end position="327"/>
    </location>
</feature>
<keyword evidence="3 7" id="KW-0812">Transmembrane</keyword>
<dbReference type="InterPro" id="IPR001851">
    <property type="entry name" value="ABC_transp_permease"/>
</dbReference>
<feature type="transmembrane region" description="Helical" evidence="7">
    <location>
        <begin position="339"/>
        <end position="361"/>
    </location>
</feature>
<dbReference type="Proteomes" id="UP000460549">
    <property type="component" value="Unassembled WGS sequence"/>
</dbReference>